<dbReference type="Pfam" id="PF13306">
    <property type="entry name" value="LRR_5"/>
    <property type="match status" value="3"/>
</dbReference>
<accession>A0ABR2KZ28</accession>
<dbReference type="SUPFAM" id="SSF52058">
    <property type="entry name" value="L domain-like"/>
    <property type="match status" value="2"/>
</dbReference>
<name>A0ABR2KZ28_9EUKA</name>
<evidence type="ECO:0008006" key="3">
    <source>
        <dbReference type="Google" id="ProtNLM"/>
    </source>
</evidence>
<keyword evidence="2" id="KW-1185">Reference proteome</keyword>
<proteinExistence type="predicted"/>
<evidence type="ECO:0000313" key="2">
    <source>
        <dbReference type="Proteomes" id="UP001470230"/>
    </source>
</evidence>
<dbReference type="PANTHER" id="PTHR45661:SF3">
    <property type="entry name" value="IG-LIKE DOMAIN-CONTAINING PROTEIN"/>
    <property type="match status" value="1"/>
</dbReference>
<evidence type="ECO:0000313" key="1">
    <source>
        <dbReference type="EMBL" id="KAK8895265.1"/>
    </source>
</evidence>
<dbReference type="PANTHER" id="PTHR45661">
    <property type="entry name" value="SURFACE ANTIGEN"/>
    <property type="match status" value="1"/>
</dbReference>
<protein>
    <recommendedName>
        <fullName evidence="3">Surface antigen BspA-like</fullName>
    </recommendedName>
</protein>
<dbReference type="Proteomes" id="UP001470230">
    <property type="component" value="Unassembled WGS sequence"/>
</dbReference>
<gene>
    <name evidence="1" type="ORF">M9Y10_023707</name>
</gene>
<dbReference type="Gene3D" id="3.80.10.10">
    <property type="entry name" value="Ribonuclease Inhibitor"/>
    <property type="match status" value="3"/>
</dbReference>
<dbReference type="InterPro" id="IPR032675">
    <property type="entry name" value="LRR_dom_sf"/>
</dbReference>
<dbReference type="InterPro" id="IPR026906">
    <property type="entry name" value="LRR_5"/>
</dbReference>
<dbReference type="InterPro" id="IPR053139">
    <property type="entry name" value="Surface_bspA-like"/>
</dbReference>
<comment type="caution">
    <text evidence="1">The sequence shown here is derived from an EMBL/GenBank/DDBJ whole genome shotgun (WGS) entry which is preliminary data.</text>
</comment>
<organism evidence="1 2">
    <name type="scientific">Tritrichomonas musculus</name>
    <dbReference type="NCBI Taxonomy" id="1915356"/>
    <lineage>
        <taxon>Eukaryota</taxon>
        <taxon>Metamonada</taxon>
        <taxon>Parabasalia</taxon>
        <taxon>Tritrichomonadida</taxon>
        <taxon>Tritrichomonadidae</taxon>
        <taxon>Tritrichomonas</taxon>
    </lineage>
</organism>
<dbReference type="EMBL" id="JAPFFF010000003">
    <property type="protein sequence ID" value="KAK8895265.1"/>
    <property type="molecule type" value="Genomic_DNA"/>
</dbReference>
<sequence length="464" mass="52920">MYHNKQSLEEVQEVLENKLLFRLNEEDKVAKIIGNYSTQSDVFIPRSIIHKGCEYIVTCIAEDSFKNSNNFSVQFAPDSELRTIEKNAFTNSTIERISLPSSVSELKDGWCAGALNLTKVSIMPNNQHYTNFDDKFIVEKNDKNDALIFARRDIKEPTIPPNISSIGSWAFAYSSVSCIVIPSNITQICDNAFAFCKNLRKIEIPRDSQLTIIGKYAFQYSKIESIFIPLRITKFCEGVFYHCNQLNHVDFPTDSELQIIEKDAFNQSSIENITIPSKVSELKDGWCKGADYLKKVTVSSDNEYFNNFDEKIIVGKSDINNDKFDGIVFANRNIQTVSIPPYIKKIHSYAFAYSSIETISIPSQVTHIGEGAFDWCYNLQRIAIPPESELKVIESKAFHYSLIESFYIPSHVTQISEDAFLSCNNLLIVEIDEFIEIGKINKNIFTFCINAIIMVPFRLKNDLF</sequence>
<reference evidence="1 2" key="1">
    <citation type="submission" date="2024-04" db="EMBL/GenBank/DDBJ databases">
        <title>Tritrichomonas musculus Genome.</title>
        <authorList>
            <person name="Alves-Ferreira E."/>
            <person name="Grigg M."/>
            <person name="Lorenzi H."/>
            <person name="Galac M."/>
        </authorList>
    </citation>
    <scope>NUCLEOTIDE SEQUENCE [LARGE SCALE GENOMIC DNA]</scope>
    <source>
        <strain evidence="1 2">EAF2021</strain>
    </source>
</reference>